<accession>W0EHN7</accession>
<dbReference type="EMBL" id="CP007032">
    <property type="protein sequence ID" value="AHF08704.1"/>
    <property type="molecule type" value="Genomic_DNA"/>
</dbReference>
<dbReference type="KEGG" id="dmt:DESME_15060"/>
<feature type="transmembrane region" description="Helical" evidence="1">
    <location>
        <begin position="62"/>
        <end position="84"/>
    </location>
</feature>
<keyword evidence="1" id="KW-0812">Transmembrane</keyword>
<protein>
    <submittedName>
        <fullName evidence="2">Uncharacterized protein</fullName>
    </submittedName>
</protein>
<keyword evidence="1" id="KW-0472">Membrane</keyword>
<proteinExistence type="predicted"/>
<keyword evidence="3" id="KW-1185">Reference proteome</keyword>
<dbReference type="RefSeq" id="WP_006716945.1">
    <property type="nucleotide sequence ID" value="NZ_CP007032.1"/>
</dbReference>
<feature type="transmembrane region" description="Helical" evidence="1">
    <location>
        <begin position="12"/>
        <end position="33"/>
    </location>
</feature>
<evidence type="ECO:0000313" key="2">
    <source>
        <dbReference type="EMBL" id="AHF08704.1"/>
    </source>
</evidence>
<dbReference type="AlphaFoldDB" id="W0EHN7"/>
<name>W0EHN7_9FIRM</name>
<dbReference type="eggNOG" id="ENOG502ZIA3">
    <property type="taxonomic scope" value="Bacteria"/>
</dbReference>
<sequence>MLNQDDRMTLTLLNLEIIGSLTAIIGLILFIVASTTAKDILLSSYFRRNPGNSNLNPDVTAFLGRLFFVAAGFIAASTTTLRLIQRAQKVLRHEPMQGTLVPITYIVIGSWTSLFGGIIALIGDYRRVQESPSSIPVY</sequence>
<gene>
    <name evidence="2" type="ORF">DESME_15060</name>
</gene>
<evidence type="ECO:0000256" key="1">
    <source>
        <dbReference type="SAM" id="Phobius"/>
    </source>
</evidence>
<dbReference type="OrthoDB" id="9864427at2"/>
<feature type="transmembrane region" description="Helical" evidence="1">
    <location>
        <begin position="105"/>
        <end position="123"/>
    </location>
</feature>
<reference evidence="2 3" key="1">
    <citation type="submission" date="2013-12" db="EMBL/GenBank/DDBJ databases">
        <authorList>
            <consortium name="DOE Joint Genome Institute"/>
            <person name="Smidt H."/>
            <person name="Huntemann M."/>
            <person name="Han J."/>
            <person name="Chen A."/>
            <person name="Kyrpides N."/>
            <person name="Mavromatis K."/>
            <person name="Markowitz V."/>
            <person name="Palaniappan K."/>
            <person name="Ivanova N."/>
            <person name="Schaumberg A."/>
            <person name="Pati A."/>
            <person name="Liolios K."/>
            <person name="Nordberg H.P."/>
            <person name="Cantor M.N."/>
            <person name="Hua S.X."/>
            <person name="Woyke T."/>
        </authorList>
    </citation>
    <scope>NUCLEOTIDE SEQUENCE [LARGE SCALE GENOMIC DNA]</scope>
    <source>
        <strain evidence="3">DSM 15288</strain>
    </source>
</reference>
<dbReference type="Proteomes" id="UP000010847">
    <property type="component" value="Chromosome"/>
</dbReference>
<evidence type="ECO:0000313" key="3">
    <source>
        <dbReference type="Proteomes" id="UP000010847"/>
    </source>
</evidence>
<keyword evidence="1" id="KW-1133">Transmembrane helix</keyword>
<dbReference type="HOGENOM" id="CLU_1851930_0_0_9"/>
<dbReference type="STRING" id="871968.DESME_15060"/>
<organism evidence="2 3">
    <name type="scientific">Desulfitobacterium metallireducens DSM 15288</name>
    <dbReference type="NCBI Taxonomy" id="871968"/>
    <lineage>
        <taxon>Bacteria</taxon>
        <taxon>Bacillati</taxon>
        <taxon>Bacillota</taxon>
        <taxon>Clostridia</taxon>
        <taxon>Eubacteriales</taxon>
        <taxon>Desulfitobacteriaceae</taxon>
        <taxon>Desulfitobacterium</taxon>
    </lineage>
</organism>